<evidence type="ECO:0000256" key="1">
    <source>
        <dbReference type="SAM" id="MobiDB-lite"/>
    </source>
</evidence>
<feature type="compositionally biased region" description="Low complexity" evidence="1">
    <location>
        <begin position="337"/>
        <end position="351"/>
    </location>
</feature>
<feature type="compositionally biased region" description="Pro residues" evidence="1">
    <location>
        <begin position="854"/>
        <end position="866"/>
    </location>
</feature>
<dbReference type="EMBL" id="QCYY01002596">
    <property type="protein sequence ID" value="ROT69201.1"/>
    <property type="molecule type" value="Genomic_DNA"/>
</dbReference>
<feature type="compositionally biased region" description="Basic and acidic residues" evidence="1">
    <location>
        <begin position="1455"/>
        <end position="1468"/>
    </location>
</feature>
<proteinExistence type="predicted"/>
<feature type="region of interest" description="Disordered" evidence="1">
    <location>
        <begin position="1128"/>
        <end position="1150"/>
    </location>
</feature>
<organism evidence="2 3">
    <name type="scientific">Penaeus vannamei</name>
    <name type="common">Whiteleg shrimp</name>
    <name type="synonym">Litopenaeus vannamei</name>
    <dbReference type="NCBI Taxonomy" id="6689"/>
    <lineage>
        <taxon>Eukaryota</taxon>
        <taxon>Metazoa</taxon>
        <taxon>Ecdysozoa</taxon>
        <taxon>Arthropoda</taxon>
        <taxon>Crustacea</taxon>
        <taxon>Multicrustacea</taxon>
        <taxon>Malacostraca</taxon>
        <taxon>Eumalacostraca</taxon>
        <taxon>Eucarida</taxon>
        <taxon>Decapoda</taxon>
        <taxon>Dendrobranchiata</taxon>
        <taxon>Penaeoidea</taxon>
        <taxon>Penaeidae</taxon>
        <taxon>Penaeus</taxon>
    </lineage>
</organism>
<dbReference type="OrthoDB" id="418245at2759"/>
<comment type="caution">
    <text evidence="2">The sequence shown here is derived from an EMBL/GenBank/DDBJ whole genome shotgun (WGS) entry which is preliminary data.</text>
</comment>
<feature type="compositionally biased region" description="Polar residues" evidence="1">
    <location>
        <begin position="1479"/>
        <end position="1500"/>
    </location>
</feature>
<name>A0A423SYB9_PENVA</name>
<feature type="region of interest" description="Disordered" evidence="1">
    <location>
        <begin position="674"/>
        <end position="743"/>
    </location>
</feature>
<feature type="compositionally biased region" description="Low complexity" evidence="1">
    <location>
        <begin position="392"/>
        <end position="412"/>
    </location>
</feature>
<dbReference type="Proteomes" id="UP000283509">
    <property type="component" value="Unassembled WGS sequence"/>
</dbReference>
<sequence>MAIPAVPPRGCWLFLFPSFMSVILHPSSPSSSIPLVVFPLVAFSFYSLSFLSRSFRSLSMPFLLFPFSLTHHLLSLDPQAMFFFSFTAPPHPMQSSTLSILHHPPFLNTSPYFHSPALPSPRPPPSCLPPSSHLPPPSSSLLHRLSFGTTSSHPASFCPLPPPAPPVLPLQPTPFPLLPSPLHSVSASSTHLPPSHPYTPHCPLASSTTARPPLKPHTLSRAVASAQHTRGPSRASSTALMENQFQNSYPRILLEVSAGENLTTAWRVSLALSSLRIQNLGFPHQVCHCSHLHTTSPIHHPSPPHFTAFVPAVHASQPIQSPPRRRPSHPSTPPHISPTNGFLSPPLSLHLHPSELTSNPPSHPVLSPRSHRHPLHATPSSVTHYSPHLTAPRHPLLPSLRSSAASTSSSPRRSSHKCRSQTVSPRVDSKKILRHLVTPPVGHRASSFDEYLHLRTQTPKCSVWIFGPVSSLLISCPLFSRLRSFLNDPRPRVEFRPSPRPMVSEEYTRLQSVDSRSCSPVLVLKESERRCLQAPPTFVLPCRRLFLPHLTHLPCACSRPPFRGSSGAFKVEGEWGGRARHKQQAQCTYVCLTQERTRSTDIATELRRSDDVSVEGTSVEGLMRETSLTSLAPSPSRQDKKVTFAKLLEKMSKEMSSSSSDVSCAEDKSPSRIFNFGSVRRSPRRSPRIRHTQRYSGSGSEDVIETPDISSSEMTPDPPKRLLTVKSSSSPCSKTSSPQSRNKLHKISSADSLLAMFRNFGGHFRSSLGVEPIESARVRGRRLLRAPSPSTTPTTPQKALPQVVKQDTLTVPGALQVQVQCAGGLANSSGPVITLEVPNADQYRCLSPITELPTPVPTPVPSPLPTPCRYRPKPRTSSESNDNKDSEDTESEFSLSISVERSSSDSSGPDHRVFFTPTRNLHSLHHCSPHRSETLSPTGATLTPSSTMSSRTPSPDTSPTISPVSSPKIKVKPPPLTIPNANVLEFNPEKPSTSRDPACGEISLQVPVIKVDSVDDGTRWDSTPRTRSQSVDVGSILQAPLITISPAEEEHPSASTSSSQPPLIIPTLNVTLASPPALKKQYPPVPTISIEAPEPPKPPEVPIRRHAPVIREKTGSLELQPAPAITITNTLTDAESDTDSPTGTCRRGGPPSCYLSPFLGVDLRASESNLSSSGYSSAYSPGPSRCSSNNPLLPDEPMTPSVSSIPSRPMQIPGPPPAVTAPPRTKRRPLLKTPPTEVSPMPLPAPLVRTDSETTDDPAASSQPEADSALELDTNDECSDGVAHGVEASKLSGVDEAEAQRQRLLMSSSQSFPKESPRLTRSPPSIVVHASLQSESSLEDCLTDKPSRLSPVSSRSESPISDSRLSVARIYPAFFGVSGKPELPYTDSDGLYDCPSSEVLNSDCHASASPLKRLGRKRLKRTSGKGIKSFLGLGSVGSGEGCSGASAAPAQSEGAKSRLEPPHWERSPRRLSPKRRVRAQTSVDLLSSSNESITSQSPVGSSPGEHGSQTLEVDQGRDGGPVGGRGRRRRPLLRGESIPGKHLTRQGSIDASGEETQEVSGSPVGIPRLEHFTALFPATCTTRGHCRYSLPTCSHCLLSCHLHQLRLYWPLAS</sequence>
<feature type="compositionally biased region" description="Basic residues" evidence="1">
    <location>
        <begin position="681"/>
        <end position="693"/>
    </location>
</feature>
<feature type="compositionally biased region" description="Low complexity" evidence="1">
    <location>
        <begin position="1348"/>
        <end position="1361"/>
    </location>
</feature>
<feature type="region of interest" description="Disordered" evidence="1">
    <location>
        <begin position="1337"/>
        <end position="1361"/>
    </location>
</feature>
<gene>
    <name evidence="2" type="ORF">C7M84_012673</name>
</gene>
<feature type="compositionally biased region" description="Low complexity" evidence="1">
    <location>
        <begin position="726"/>
        <end position="740"/>
    </location>
</feature>
<feature type="region of interest" description="Disordered" evidence="1">
    <location>
        <begin position="1169"/>
        <end position="1269"/>
    </location>
</feature>
<accession>A0A423SYB9</accession>
<feature type="compositionally biased region" description="Low complexity" evidence="1">
    <location>
        <begin position="181"/>
        <end position="190"/>
    </location>
</feature>
<feature type="region of interest" description="Disordered" evidence="1">
    <location>
        <begin position="117"/>
        <end position="139"/>
    </location>
</feature>
<evidence type="ECO:0000313" key="3">
    <source>
        <dbReference type="Proteomes" id="UP000283509"/>
    </source>
</evidence>
<feature type="compositionally biased region" description="Low complexity" evidence="1">
    <location>
        <begin position="941"/>
        <end position="968"/>
    </location>
</feature>
<reference evidence="2 3" key="1">
    <citation type="submission" date="2018-04" db="EMBL/GenBank/DDBJ databases">
        <authorList>
            <person name="Zhang X."/>
            <person name="Yuan J."/>
            <person name="Li F."/>
            <person name="Xiang J."/>
        </authorList>
    </citation>
    <scope>NUCLEOTIDE SEQUENCE [LARGE SCALE GENOMIC DNA]</scope>
    <source>
        <tissue evidence="2">Muscle</tissue>
    </source>
</reference>
<evidence type="ECO:0000313" key="2">
    <source>
        <dbReference type="EMBL" id="ROT69201.1"/>
    </source>
</evidence>
<reference evidence="2 3" key="2">
    <citation type="submission" date="2019-01" db="EMBL/GenBank/DDBJ databases">
        <title>The decoding of complex shrimp genome reveals the adaptation for benthos swimmer, frequently molting mechanism and breeding impact on genome.</title>
        <authorList>
            <person name="Sun Y."/>
            <person name="Gao Y."/>
            <person name="Yu Y."/>
        </authorList>
    </citation>
    <scope>NUCLEOTIDE SEQUENCE [LARGE SCALE GENOMIC DNA]</scope>
    <source>
        <tissue evidence="2">Muscle</tissue>
    </source>
</reference>
<feature type="compositionally biased region" description="Basic residues" evidence="1">
    <location>
        <begin position="1469"/>
        <end position="1478"/>
    </location>
</feature>
<feature type="compositionally biased region" description="Pro residues" evidence="1">
    <location>
        <begin position="118"/>
        <end position="138"/>
    </location>
</feature>
<feature type="region of interest" description="Disordered" evidence="1">
    <location>
        <begin position="181"/>
        <end position="203"/>
    </location>
</feature>
<keyword evidence="3" id="KW-1185">Reference proteome</keyword>
<feature type="region of interest" description="Disordered" evidence="1">
    <location>
        <begin position="316"/>
        <end position="429"/>
    </location>
</feature>
<feature type="compositionally biased region" description="Low complexity" evidence="1">
    <location>
        <begin position="1169"/>
        <end position="1184"/>
    </location>
</feature>
<feature type="region of interest" description="Disordered" evidence="1">
    <location>
        <begin position="849"/>
        <end position="983"/>
    </location>
</feature>
<feature type="region of interest" description="Disordered" evidence="1">
    <location>
        <begin position="1438"/>
        <end position="1564"/>
    </location>
</feature>
<protein>
    <submittedName>
        <fullName evidence="2">Versican core protein</fullName>
    </submittedName>
</protein>
<feature type="compositionally biased region" description="Polar residues" evidence="1">
    <location>
        <begin position="1128"/>
        <end position="1143"/>
    </location>
</feature>
<feature type="compositionally biased region" description="Low complexity" evidence="1">
    <location>
        <begin position="892"/>
        <end position="907"/>
    </location>
</feature>